<feature type="region of interest" description="Disordered" evidence="1">
    <location>
        <begin position="32"/>
        <end position="52"/>
    </location>
</feature>
<dbReference type="EMBL" id="BPLR01013722">
    <property type="protein sequence ID" value="GIY63251.1"/>
    <property type="molecule type" value="Genomic_DNA"/>
</dbReference>
<dbReference type="AlphaFoldDB" id="A0AAV4UZD5"/>
<sequence length="117" mass="13244">MRKFHKTCRKTTQHSIQTMTTTDTNSIETQISSSRSLPIHNSNFKEPSPKSISCPPILQDGQQIPHSSTTVTFWSLSQKPLGKTHPRSWLESTPTALDEWDPLLVPRYTGTLVKELL</sequence>
<evidence type="ECO:0000256" key="1">
    <source>
        <dbReference type="SAM" id="MobiDB-lite"/>
    </source>
</evidence>
<evidence type="ECO:0000313" key="3">
    <source>
        <dbReference type="Proteomes" id="UP001054945"/>
    </source>
</evidence>
<gene>
    <name evidence="2" type="ORF">CEXT_334861</name>
</gene>
<protein>
    <submittedName>
        <fullName evidence="2">Uncharacterized protein</fullName>
    </submittedName>
</protein>
<comment type="caution">
    <text evidence="2">The sequence shown here is derived from an EMBL/GenBank/DDBJ whole genome shotgun (WGS) entry which is preliminary data.</text>
</comment>
<proteinExistence type="predicted"/>
<organism evidence="2 3">
    <name type="scientific">Caerostris extrusa</name>
    <name type="common">Bark spider</name>
    <name type="synonym">Caerostris bankana</name>
    <dbReference type="NCBI Taxonomy" id="172846"/>
    <lineage>
        <taxon>Eukaryota</taxon>
        <taxon>Metazoa</taxon>
        <taxon>Ecdysozoa</taxon>
        <taxon>Arthropoda</taxon>
        <taxon>Chelicerata</taxon>
        <taxon>Arachnida</taxon>
        <taxon>Araneae</taxon>
        <taxon>Araneomorphae</taxon>
        <taxon>Entelegynae</taxon>
        <taxon>Araneoidea</taxon>
        <taxon>Araneidae</taxon>
        <taxon>Caerostris</taxon>
    </lineage>
</organism>
<reference evidence="2 3" key="1">
    <citation type="submission" date="2021-06" db="EMBL/GenBank/DDBJ databases">
        <title>Caerostris extrusa draft genome.</title>
        <authorList>
            <person name="Kono N."/>
            <person name="Arakawa K."/>
        </authorList>
    </citation>
    <scope>NUCLEOTIDE SEQUENCE [LARGE SCALE GENOMIC DNA]</scope>
</reference>
<feature type="compositionally biased region" description="Polar residues" evidence="1">
    <location>
        <begin position="32"/>
        <end position="45"/>
    </location>
</feature>
<keyword evidence="3" id="KW-1185">Reference proteome</keyword>
<accession>A0AAV4UZD5</accession>
<name>A0AAV4UZD5_CAEEX</name>
<evidence type="ECO:0000313" key="2">
    <source>
        <dbReference type="EMBL" id="GIY63251.1"/>
    </source>
</evidence>
<dbReference type="Proteomes" id="UP001054945">
    <property type="component" value="Unassembled WGS sequence"/>
</dbReference>